<dbReference type="Pfam" id="PF03121">
    <property type="entry name" value="Herpes_UL52"/>
    <property type="match status" value="1"/>
</dbReference>
<evidence type="ECO:0000256" key="2">
    <source>
        <dbReference type="ARBA" id="ARBA00012417"/>
    </source>
</evidence>
<organism evidence="8 9">
    <name type="scientific">Patella caerulea</name>
    <name type="common">Rayed Mediterranean limpet</name>
    <dbReference type="NCBI Taxonomy" id="87958"/>
    <lineage>
        <taxon>Eukaryota</taxon>
        <taxon>Metazoa</taxon>
        <taxon>Spiralia</taxon>
        <taxon>Lophotrochozoa</taxon>
        <taxon>Mollusca</taxon>
        <taxon>Gastropoda</taxon>
        <taxon>Patellogastropoda</taxon>
        <taxon>Patelloidea</taxon>
        <taxon>Patellidae</taxon>
        <taxon>Patella</taxon>
    </lineage>
</organism>
<dbReference type="GO" id="GO:0006264">
    <property type="term" value="P:mitochondrial DNA replication"/>
    <property type="evidence" value="ECO:0007669"/>
    <property type="project" value="TreeGrafter"/>
</dbReference>
<keyword evidence="3" id="KW-0548">Nucleotidyltransferase</keyword>
<evidence type="ECO:0000256" key="1">
    <source>
        <dbReference type="ARBA" id="ARBA00009762"/>
    </source>
</evidence>
<dbReference type="PANTHER" id="PTHR31399:SF0">
    <property type="entry name" value="DNA-DIRECTED PRIMASE_POLYMERASE PROTEIN"/>
    <property type="match status" value="1"/>
</dbReference>
<dbReference type="GO" id="GO:0005634">
    <property type="term" value="C:nucleus"/>
    <property type="evidence" value="ECO:0007669"/>
    <property type="project" value="TreeGrafter"/>
</dbReference>
<comment type="catalytic activity">
    <reaction evidence="7">
        <text>DNA(n) + a 2'-deoxyribonucleoside 5'-triphosphate = DNA(n+1) + diphosphate</text>
        <dbReference type="Rhea" id="RHEA:22508"/>
        <dbReference type="Rhea" id="RHEA-COMP:17339"/>
        <dbReference type="Rhea" id="RHEA-COMP:17340"/>
        <dbReference type="ChEBI" id="CHEBI:33019"/>
        <dbReference type="ChEBI" id="CHEBI:61560"/>
        <dbReference type="ChEBI" id="CHEBI:173112"/>
        <dbReference type="EC" id="2.7.7.7"/>
    </reaction>
    <physiologicalReaction direction="left-to-right" evidence="7">
        <dbReference type="Rhea" id="RHEA:22509"/>
    </physiologicalReaction>
</comment>
<evidence type="ECO:0000256" key="6">
    <source>
        <dbReference type="ARBA" id="ARBA00044768"/>
    </source>
</evidence>
<accession>A0AAN8J6Q8</accession>
<evidence type="ECO:0000313" key="8">
    <source>
        <dbReference type="EMBL" id="KAK6171377.1"/>
    </source>
</evidence>
<comment type="similarity">
    <text evidence="1">Belongs to the eukaryotic-type primase small subunit family.</text>
</comment>
<dbReference type="GO" id="GO:0042276">
    <property type="term" value="P:error-prone translesion synthesis"/>
    <property type="evidence" value="ECO:0007669"/>
    <property type="project" value="InterPro"/>
</dbReference>
<dbReference type="EC" id="2.7.7.7" evidence="2"/>
<dbReference type="GO" id="GO:0005759">
    <property type="term" value="C:mitochondrial matrix"/>
    <property type="evidence" value="ECO:0007669"/>
    <property type="project" value="TreeGrafter"/>
</dbReference>
<dbReference type="EMBL" id="JAZGQO010000014">
    <property type="protein sequence ID" value="KAK6171377.1"/>
    <property type="molecule type" value="Genomic_DNA"/>
</dbReference>
<protein>
    <recommendedName>
        <fullName evidence="4">DNA-directed primase/polymerase protein</fullName>
        <ecNumber evidence="6">2.7.7.102</ecNumber>
        <ecNumber evidence="2">2.7.7.7</ecNumber>
    </recommendedName>
</protein>
<comment type="caution">
    <text evidence="8">The sequence shown here is derived from an EMBL/GenBank/DDBJ whole genome shotgun (WGS) entry which is preliminary data.</text>
</comment>
<sequence length="581" mass="67678">MNESSATLKSSLFYGAKSRKRRYEIKSQIEKRLKKHTDLYLPQDYKPRLGGPSSSWKTFFKQNDAFDFCRKTAEADLHVFAFEKQVVGEEKGQRMYLVTSYPVFWHYYRQLPCDKRLHYEIIPEGSVCKLYFDLEYLIEFNPCQNGDETVEIFIKYICYWLKRMYNIECNRCNVLDLDASTDRKFSRHLIFQLSNVAFRNNIEAGYFVSFIMKRLQEVVKPCKTSHDISDSGIDLSLDIEEENDVETREKQTIVEQESNALSSIKSVSKDVENNLESTNLESTTCNSTTSTDALRRNNKTSENIQIQADLMKEFNVDDLKSLLVYKSCDGDVTFVCDTGVYTKNRNFRLYLSNKLGKRNPLLLAKDNKYKVGNVGDTEIDELLFIDSLISNVSHTDSLRILSFDKRETADKMFNLRNNTEKNIAETIEGNECSPYPEIDMFIYQLVNGDNKKGVIRHWTYFTAGELLIYDIGRYRWCYNIGRQHKSNNIMFVVDLKKGVYYQKCHDPDCKLQGFKSKDEDIPQEILPSYYLDDLFDSDEDDFITAVEQAEYNLQNKTQTNDLSDNELMFFAEELEKGDTAG</sequence>
<name>A0AAN8J6Q8_PATCE</name>
<evidence type="ECO:0000256" key="3">
    <source>
        <dbReference type="ARBA" id="ARBA00022932"/>
    </source>
</evidence>
<dbReference type="Proteomes" id="UP001347796">
    <property type="component" value="Unassembled WGS sequence"/>
</dbReference>
<evidence type="ECO:0000256" key="4">
    <source>
        <dbReference type="ARBA" id="ARBA00026139"/>
    </source>
</evidence>
<dbReference type="GO" id="GO:0009411">
    <property type="term" value="P:response to UV"/>
    <property type="evidence" value="ECO:0007669"/>
    <property type="project" value="TreeGrafter"/>
</dbReference>
<dbReference type="GO" id="GO:0003887">
    <property type="term" value="F:DNA-directed DNA polymerase activity"/>
    <property type="evidence" value="ECO:0007669"/>
    <property type="project" value="UniProtKB-KW"/>
</dbReference>
<proteinExistence type="inferred from homology"/>
<dbReference type="AlphaFoldDB" id="A0AAN8J6Q8"/>
<reference evidence="8 9" key="1">
    <citation type="submission" date="2024-01" db="EMBL/GenBank/DDBJ databases">
        <title>The genome of the rayed Mediterranean limpet Patella caerulea (Linnaeus, 1758).</title>
        <authorList>
            <person name="Anh-Thu Weber A."/>
            <person name="Halstead-Nussloch G."/>
        </authorList>
    </citation>
    <scope>NUCLEOTIDE SEQUENCE [LARGE SCALE GENOMIC DNA]</scope>
    <source>
        <strain evidence="8">AATW-2023a</strain>
        <tissue evidence="8">Whole specimen</tissue>
    </source>
</reference>
<keyword evidence="9" id="KW-1185">Reference proteome</keyword>
<evidence type="ECO:0000313" key="9">
    <source>
        <dbReference type="Proteomes" id="UP001347796"/>
    </source>
</evidence>
<dbReference type="PANTHER" id="PTHR31399">
    <property type="entry name" value="DNA-DIRECTED PRIMASE / POLYMERASE PROTEIN"/>
    <property type="match status" value="1"/>
</dbReference>
<dbReference type="InterPro" id="IPR044917">
    <property type="entry name" value="PRIMPOL"/>
</dbReference>
<dbReference type="GO" id="GO:0031297">
    <property type="term" value="P:replication fork processing"/>
    <property type="evidence" value="ECO:0007669"/>
    <property type="project" value="TreeGrafter"/>
</dbReference>
<keyword evidence="3" id="KW-0239">DNA-directed DNA polymerase</keyword>
<dbReference type="EC" id="2.7.7.102" evidence="6"/>
<evidence type="ECO:0000256" key="7">
    <source>
        <dbReference type="ARBA" id="ARBA00047303"/>
    </source>
</evidence>
<evidence type="ECO:0000256" key="5">
    <source>
        <dbReference type="ARBA" id="ARBA00044677"/>
    </source>
</evidence>
<dbReference type="GO" id="GO:0003682">
    <property type="term" value="F:chromatin binding"/>
    <property type="evidence" value="ECO:0007669"/>
    <property type="project" value="TreeGrafter"/>
</dbReference>
<keyword evidence="3" id="KW-0808">Transferase</keyword>
<comment type="catalytic activity">
    <reaction evidence="5">
        <text>ssDNA + n NTP = ssDNA/pppN(pN)n-1 hybrid + (n-1) diphosphate.</text>
        <dbReference type="EC" id="2.7.7.102"/>
    </reaction>
</comment>
<gene>
    <name evidence="8" type="ORF">SNE40_019581</name>
</gene>